<dbReference type="EMBL" id="NPDT01000007">
    <property type="protein sequence ID" value="PJZ64983.1"/>
    <property type="molecule type" value="Genomic_DNA"/>
</dbReference>
<evidence type="ECO:0008006" key="3">
    <source>
        <dbReference type="Google" id="ProtNLM"/>
    </source>
</evidence>
<sequence>MVKEFTMQSFMKSLMILSFILTFLLSCGERATQRATRDDCKDQSATLNYFYGSCLEDLPAEECDDTLARALYQAHLCSGMKVTAPF</sequence>
<evidence type="ECO:0000313" key="2">
    <source>
        <dbReference type="Proteomes" id="UP000231912"/>
    </source>
</evidence>
<evidence type="ECO:0000313" key="1">
    <source>
        <dbReference type="EMBL" id="PJZ64983.1"/>
    </source>
</evidence>
<accession>A0A2M9Z9C0</accession>
<dbReference type="AlphaFoldDB" id="A0A2M9Z9C0"/>
<comment type="caution">
    <text evidence="1">The sequence shown here is derived from an EMBL/GenBank/DDBJ whole genome shotgun (WGS) entry which is preliminary data.</text>
</comment>
<gene>
    <name evidence="1" type="ORF">CH371_15905</name>
</gene>
<reference evidence="1 2" key="1">
    <citation type="submission" date="2017-07" db="EMBL/GenBank/DDBJ databases">
        <title>Leptospira spp. isolated from tropical soils.</title>
        <authorList>
            <person name="Thibeaux R."/>
            <person name="Iraola G."/>
            <person name="Ferres I."/>
            <person name="Bierque E."/>
            <person name="Girault D."/>
            <person name="Soupe-Gilbert M.-E."/>
            <person name="Picardeau M."/>
            <person name="Goarant C."/>
        </authorList>
    </citation>
    <scope>NUCLEOTIDE SEQUENCE [LARGE SCALE GENOMIC DNA]</scope>
    <source>
        <strain evidence="1 2">FH2-C-A2</strain>
    </source>
</reference>
<dbReference type="PROSITE" id="PS51257">
    <property type="entry name" value="PROKAR_LIPOPROTEIN"/>
    <property type="match status" value="1"/>
</dbReference>
<protein>
    <recommendedName>
        <fullName evidence="3">Lipoprotein</fullName>
    </recommendedName>
</protein>
<dbReference type="Proteomes" id="UP000231912">
    <property type="component" value="Unassembled WGS sequence"/>
</dbReference>
<proteinExistence type="predicted"/>
<organism evidence="1 2">
    <name type="scientific">Leptospira wolffii</name>
    <dbReference type="NCBI Taxonomy" id="409998"/>
    <lineage>
        <taxon>Bacteria</taxon>
        <taxon>Pseudomonadati</taxon>
        <taxon>Spirochaetota</taxon>
        <taxon>Spirochaetia</taxon>
        <taxon>Leptospirales</taxon>
        <taxon>Leptospiraceae</taxon>
        <taxon>Leptospira</taxon>
    </lineage>
</organism>
<name>A0A2M9Z9C0_9LEPT</name>